<protein>
    <recommendedName>
        <fullName evidence="4">NET domain-containing protein</fullName>
    </recommendedName>
</protein>
<dbReference type="PANTHER" id="PTHR45926">
    <property type="entry name" value="OSJNBA0053K19.4 PROTEIN"/>
    <property type="match status" value="1"/>
</dbReference>
<organism evidence="5 6">
    <name type="scientific">Hibiscus sabdariffa</name>
    <name type="common">roselle</name>
    <dbReference type="NCBI Taxonomy" id="183260"/>
    <lineage>
        <taxon>Eukaryota</taxon>
        <taxon>Viridiplantae</taxon>
        <taxon>Streptophyta</taxon>
        <taxon>Embryophyta</taxon>
        <taxon>Tracheophyta</taxon>
        <taxon>Spermatophyta</taxon>
        <taxon>Magnoliopsida</taxon>
        <taxon>eudicotyledons</taxon>
        <taxon>Gunneridae</taxon>
        <taxon>Pentapetalae</taxon>
        <taxon>rosids</taxon>
        <taxon>malvids</taxon>
        <taxon>Malvales</taxon>
        <taxon>Malvaceae</taxon>
        <taxon>Malvoideae</taxon>
        <taxon>Hibiscus</taxon>
    </lineage>
</organism>
<dbReference type="CDD" id="cd11444">
    <property type="entry name" value="bHLH_AtIBH1_like"/>
    <property type="match status" value="1"/>
</dbReference>
<evidence type="ECO:0000259" key="4">
    <source>
        <dbReference type="PROSITE" id="PS51525"/>
    </source>
</evidence>
<dbReference type="InterPro" id="IPR044549">
    <property type="entry name" value="bHLH_AtIBH1-like"/>
</dbReference>
<dbReference type="PROSITE" id="PS51525">
    <property type="entry name" value="NET"/>
    <property type="match status" value="1"/>
</dbReference>
<comment type="caution">
    <text evidence="5">The sequence shown here is derived from an EMBL/GenBank/DDBJ whole genome shotgun (WGS) entry which is preliminary data.</text>
</comment>
<keyword evidence="2" id="KW-0804">Transcription</keyword>
<dbReference type="Pfam" id="PF17035">
    <property type="entry name" value="BET"/>
    <property type="match status" value="1"/>
</dbReference>
<feature type="region of interest" description="Disordered" evidence="3">
    <location>
        <begin position="25"/>
        <end position="54"/>
    </location>
</feature>
<evidence type="ECO:0000313" key="5">
    <source>
        <dbReference type="EMBL" id="KAK9040326.1"/>
    </source>
</evidence>
<proteinExistence type="predicted"/>
<sequence>MEINRINLTEKPIFRPLKRKALHEGALPSFQRSRGTTGKRREYSDKDSFDEDEKGEVKRKMVALQRIVPGGEDLGVDQLFEETAAYILALQSQIRAMKALATFIEGLGKEKTKLGGLSTTSPPPASLVSASTTGACKECSTFCLDAEFPALSEATTAPSLVSSKAGGSVVSFGPTSDTCSKKLKAKDLYNRDVTYEEKQKLSTKLLSLPLEKLNSIVQIIKKSNSALLQQDDEIEVDIDSVDTDTLWELDRFVTNYKKSLSKKREKPKLLFKPE</sequence>
<keyword evidence="1" id="KW-0805">Transcription regulation</keyword>
<dbReference type="Gene3D" id="1.20.1270.220">
    <property type="match status" value="1"/>
</dbReference>
<evidence type="ECO:0000256" key="3">
    <source>
        <dbReference type="SAM" id="MobiDB-lite"/>
    </source>
</evidence>
<name>A0ABR2TSI4_9ROSI</name>
<dbReference type="InterPro" id="IPR038336">
    <property type="entry name" value="NET_sf"/>
</dbReference>
<keyword evidence="6" id="KW-1185">Reference proteome</keyword>
<feature type="domain" description="NET" evidence="4">
    <location>
        <begin position="183"/>
        <end position="264"/>
    </location>
</feature>
<gene>
    <name evidence="5" type="ORF">V6N11_015495</name>
</gene>
<evidence type="ECO:0000313" key="6">
    <source>
        <dbReference type="Proteomes" id="UP001396334"/>
    </source>
</evidence>
<evidence type="ECO:0000256" key="2">
    <source>
        <dbReference type="ARBA" id="ARBA00023163"/>
    </source>
</evidence>
<reference evidence="5 6" key="1">
    <citation type="journal article" date="2024" name="G3 (Bethesda)">
        <title>Genome assembly of Hibiscus sabdariffa L. provides insights into metabolisms of medicinal natural products.</title>
        <authorList>
            <person name="Kim T."/>
        </authorList>
    </citation>
    <scope>NUCLEOTIDE SEQUENCE [LARGE SCALE GENOMIC DNA]</scope>
    <source>
        <strain evidence="5">TK-2024</strain>
        <tissue evidence="5">Old leaves</tissue>
    </source>
</reference>
<dbReference type="InterPro" id="IPR027353">
    <property type="entry name" value="NET_dom"/>
</dbReference>
<dbReference type="Proteomes" id="UP001396334">
    <property type="component" value="Unassembled WGS sequence"/>
</dbReference>
<dbReference type="EMBL" id="JBBPBN010000004">
    <property type="protein sequence ID" value="KAK9040326.1"/>
    <property type="molecule type" value="Genomic_DNA"/>
</dbReference>
<evidence type="ECO:0000256" key="1">
    <source>
        <dbReference type="ARBA" id="ARBA00023015"/>
    </source>
</evidence>
<accession>A0ABR2TSI4</accession>